<organism evidence="12 13">
    <name type="scientific">Murimonas intestini</name>
    <dbReference type="NCBI Taxonomy" id="1337051"/>
    <lineage>
        <taxon>Bacteria</taxon>
        <taxon>Bacillati</taxon>
        <taxon>Bacillota</taxon>
        <taxon>Clostridia</taxon>
        <taxon>Lachnospirales</taxon>
        <taxon>Lachnospiraceae</taxon>
        <taxon>Murimonas</taxon>
    </lineage>
</organism>
<evidence type="ECO:0000259" key="10">
    <source>
        <dbReference type="Pfam" id="PF00724"/>
    </source>
</evidence>
<feature type="domain" description="NADH:flavin oxidoreductase/NADH oxidase N-terminal" evidence="10">
    <location>
        <begin position="5"/>
        <end position="343"/>
    </location>
</feature>
<keyword evidence="13" id="KW-1185">Reference proteome</keyword>
<evidence type="ECO:0000256" key="9">
    <source>
        <dbReference type="ARBA" id="ARBA00023014"/>
    </source>
</evidence>
<evidence type="ECO:0000256" key="1">
    <source>
        <dbReference type="ARBA" id="ARBA00001917"/>
    </source>
</evidence>
<dbReference type="Proteomes" id="UP000245412">
    <property type="component" value="Unassembled WGS sequence"/>
</dbReference>
<keyword evidence="9" id="KW-0411">Iron-sulfur</keyword>
<proteinExistence type="inferred from homology"/>
<evidence type="ECO:0000256" key="3">
    <source>
        <dbReference type="ARBA" id="ARBA00011048"/>
    </source>
</evidence>
<evidence type="ECO:0000256" key="8">
    <source>
        <dbReference type="ARBA" id="ARBA00023004"/>
    </source>
</evidence>
<dbReference type="InterPro" id="IPR023375">
    <property type="entry name" value="ADC_dom_sf"/>
</dbReference>
<dbReference type="InterPro" id="IPR001155">
    <property type="entry name" value="OxRdtase_FMN_N"/>
</dbReference>
<keyword evidence="7" id="KW-0560">Oxidoreductase</keyword>
<dbReference type="PANTHER" id="PTHR42917">
    <property type="entry name" value="2,4-DIENOYL-COA REDUCTASE"/>
    <property type="match status" value="1"/>
</dbReference>
<dbReference type="PANTHER" id="PTHR42917:SF2">
    <property type="entry name" value="2,4-DIENOYL-COA REDUCTASE [(2E)-ENOYL-COA-PRODUCING]"/>
    <property type="match status" value="1"/>
</dbReference>
<feature type="domain" description="FAD/NAD(P)-binding" evidence="11">
    <location>
        <begin position="394"/>
        <end position="629"/>
    </location>
</feature>
<gene>
    <name evidence="12" type="ORF">C7383_108121</name>
</gene>
<keyword evidence="5" id="KW-0288">FMN</keyword>
<sequence>MYEKMFSQGKIGNVTIKNRLVMSPMGIGLANLDGTPSEDMIAYYEARAIGGAGLIIPEITRVNDVHGAGLLRQLSVTKDRHIEPLSRLADAIHKHGSKIFIQLHHPGRETVSALLGGQPVVAPSAIPCKYLQQNTRALTTEEVKELTSQFAEGAVRARKAGCDGVELHAAHGYLLQQFLSPYTNKREDEYGGSFENRLRIVTEIIEKIRAACGEEFPVGVRLSVEEFLDQTGVTEDYIHIQDGVKIAAALEKTGIDFLDVSCGLYETGMTCVEPISFGQGWRRDLIAAVKSRVKIPVIGVSAIREPEEAEKFLEDGIEDFVSMGRAWLADEEWGRKVREGRESELRKCISCLRCFESLNEYNAAGMPPECAVNPRLAKERKYSGLPHVTDSRRAVVIGGGPAGMSAARTLALRGVKVTLIDRQDTLGGTVNLAKKPPLKERMQWVADYYEEEFKRLGVEVRLNTQADADMVMECRPDAVIAATGSVSVVPGKIPGIHGPNVYTVEEVLKDEARLDGKKVTVIGAGLTGLETAEYLCAKGCSVTIVDMLDKPAPAANHTNVMDVCGRLQKYGARYLLGHTLKEIGEDGVTAESAEDHKEKKVPADAVVLSLGFRPDCSLAEELKSRGVEVRIVGSAVKDGNIAPAVRTGYEAGRELFAEKAKVPSFKVSQEEISQFGKVSLMDGQEGLYMAYLTDPAAIARLLPPPLVPFSMPVVTLSVCRIKNPTFADDYYEAILGVYATYGKNLGLYPLGLVLGGPGAEMAVQCGRDNGSIPKKMGAEFVIRRNGNTVTAGVTRRGTQLVEAAMELGEYNSPLTHMLYQAPGAGKKTFGGGFYYHFDREPDENGISHFRNGALLMNQCEYNYESWEPGCVSLNLKSSIDDPWAELPINTIIGGAYSKNSLLVHKLNLAQNLDADTVIPYLLTGRYDRTAFMETGRI</sequence>
<name>A0AB73T2V1_9FIRM</name>
<evidence type="ECO:0000256" key="4">
    <source>
        <dbReference type="ARBA" id="ARBA00022630"/>
    </source>
</evidence>
<dbReference type="SUPFAM" id="SSF160104">
    <property type="entry name" value="Acetoacetate decarboxylase-like"/>
    <property type="match status" value="1"/>
</dbReference>
<dbReference type="AlphaFoldDB" id="A0AB73T2V1"/>
<evidence type="ECO:0000256" key="6">
    <source>
        <dbReference type="ARBA" id="ARBA00022723"/>
    </source>
</evidence>
<keyword evidence="4" id="KW-0285">Flavoprotein</keyword>
<dbReference type="InterPro" id="IPR023753">
    <property type="entry name" value="FAD/NAD-binding_dom"/>
</dbReference>
<dbReference type="InterPro" id="IPR010451">
    <property type="entry name" value="Acetoacetate_decarboxylase"/>
</dbReference>
<dbReference type="PRINTS" id="PR00368">
    <property type="entry name" value="FADPNR"/>
</dbReference>
<dbReference type="Gene3D" id="3.20.20.70">
    <property type="entry name" value="Aldolase class I"/>
    <property type="match status" value="1"/>
</dbReference>
<evidence type="ECO:0000313" key="13">
    <source>
        <dbReference type="Proteomes" id="UP000245412"/>
    </source>
</evidence>
<dbReference type="Pfam" id="PF06314">
    <property type="entry name" value="ADC"/>
    <property type="match status" value="1"/>
</dbReference>
<dbReference type="InterPro" id="IPR013785">
    <property type="entry name" value="Aldolase_TIM"/>
</dbReference>
<dbReference type="InterPro" id="IPR036188">
    <property type="entry name" value="FAD/NAD-bd_sf"/>
</dbReference>
<protein>
    <submittedName>
        <fullName evidence="12">2,4-dienoyl-CoA reductase-like NADH-dependent reductase (Old Yellow Enzyme family)</fullName>
    </submittedName>
</protein>
<dbReference type="EMBL" id="QGGY01000008">
    <property type="protein sequence ID" value="PWJ74691.1"/>
    <property type="molecule type" value="Genomic_DNA"/>
</dbReference>
<comment type="caution">
    <text evidence="12">The sequence shown here is derived from an EMBL/GenBank/DDBJ whole genome shotgun (WGS) entry which is preliminary data.</text>
</comment>
<dbReference type="Gene3D" id="3.40.50.720">
    <property type="entry name" value="NAD(P)-binding Rossmann-like Domain"/>
    <property type="match status" value="1"/>
</dbReference>
<dbReference type="CDD" id="cd02803">
    <property type="entry name" value="OYE_like_FMN_family"/>
    <property type="match status" value="1"/>
</dbReference>
<dbReference type="SUPFAM" id="SSF51395">
    <property type="entry name" value="FMN-linked oxidoreductases"/>
    <property type="match status" value="1"/>
</dbReference>
<dbReference type="GO" id="GO:0016491">
    <property type="term" value="F:oxidoreductase activity"/>
    <property type="evidence" value="ECO:0007669"/>
    <property type="project" value="UniProtKB-KW"/>
</dbReference>
<keyword evidence="8" id="KW-0408">Iron</keyword>
<dbReference type="Gene3D" id="3.50.50.60">
    <property type="entry name" value="FAD/NAD(P)-binding domain"/>
    <property type="match status" value="1"/>
</dbReference>
<evidence type="ECO:0000256" key="2">
    <source>
        <dbReference type="ARBA" id="ARBA00001966"/>
    </source>
</evidence>
<dbReference type="RefSeq" id="WP_109627379.1">
    <property type="nucleotide sequence ID" value="NZ_JANKBI010000006.1"/>
</dbReference>
<comment type="cofactor">
    <cofactor evidence="1">
        <name>FMN</name>
        <dbReference type="ChEBI" id="CHEBI:58210"/>
    </cofactor>
</comment>
<comment type="similarity">
    <text evidence="3">In the N-terminal section; belongs to the NADH:flavin oxidoreductase/NADH oxidase family.</text>
</comment>
<comment type="cofactor">
    <cofactor evidence="2">
        <name>[4Fe-4S] cluster</name>
        <dbReference type="ChEBI" id="CHEBI:49883"/>
    </cofactor>
</comment>
<dbReference type="Pfam" id="PF07992">
    <property type="entry name" value="Pyr_redox_2"/>
    <property type="match status" value="1"/>
</dbReference>
<evidence type="ECO:0000256" key="7">
    <source>
        <dbReference type="ARBA" id="ARBA00023002"/>
    </source>
</evidence>
<dbReference type="GO" id="GO:0010181">
    <property type="term" value="F:FMN binding"/>
    <property type="evidence" value="ECO:0007669"/>
    <property type="project" value="InterPro"/>
</dbReference>
<evidence type="ECO:0000313" key="12">
    <source>
        <dbReference type="EMBL" id="PWJ74691.1"/>
    </source>
</evidence>
<accession>A0AB73T2V1</accession>
<dbReference type="GO" id="GO:0016829">
    <property type="term" value="F:lyase activity"/>
    <property type="evidence" value="ECO:0007669"/>
    <property type="project" value="InterPro"/>
</dbReference>
<reference evidence="12 13" key="1">
    <citation type="submission" date="2018-05" db="EMBL/GenBank/DDBJ databases">
        <authorList>
            <person name="Goeker M."/>
            <person name="Huntemann M."/>
            <person name="Clum A."/>
            <person name="Pillay M."/>
            <person name="Palaniappan K."/>
            <person name="Varghese N."/>
            <person name="Mikhailova N."/>
            <person name="Stamatis D."/>
            <person name="Reddy T."/>
            <person name="Daum C."/>
            <person name="Shapiro N."/>
            <person name="Ivanova N."/>
            <person name="Kyrpides N."/>
            <person name="Woyke T."/>
        </authorList>
    </citation>
    <scope>NUCLEOTIDE SEQUENCE [LARGE SCALE GENOMIC DNA]</scope>
    <source>
        <strain evidence="12 13">DSM 26524</strain>
    </source>
</reference>
<dbReference type="InterPro" id="IPR051793">
    <property type="entry name" value="NADH:flavin_oxidoreductase"/>
</dbReference>
<dbReference type="Gene3D" id="2.40.400.10">
    <property type="entry name" value="Acetoacetate decarboxylase-like"/>
    <property type="match status" value="1"/>
</dbReference>
<evidence type="ECO:0000256" key="5">
    <source>
        <dbReference type="ARBA" id="ARBA00022643"/>
    </source>
</evidence>
<dbReference type="GO" id="GO:0046872">
    <property type="term" value="F:metal ion binding"/>
    <property type="evidence" value="ECO:0007669"/>
    <property type="project" value="UniProtKB-KW"/>
</dbReference>
<evidence type="ECO:0000259" key="11">
    <source>
        <dbReference type="Pfam" id="PF07992"/>
    </source>
</evidence>
<dbReference type="PRINTS" id="PR00469">
    <property type="entry name" value="PNDRDTASEII"/>
</dbReference>
<dbReference type="SUPFAM" id="SSF51905">
    <property type="entry name" value="FAD/NAD(P)-binding domain"/>
    <property type="match status" value="1"/>
</dbReference>
<keyword evidence="6" id="KW-0479">Metal-binding</keyword>
<dbReference type="GO" id="GO:0051536">
    <property type="term" value="F:iron-sulfur cluster binding"/>
    <property type="evidence" value="ECO:0007669"/>
    <property type="project" value="UniProtKB-KW"/>
</dbReference>
<dbReference type="Pfam" id="PF00724">
    <property type="entry name" value="Oxidored_FMN"/>
    <property type="match status" value="1"/>
</dbReference>